<evidence type="ECO:0000259" key="1">
    <source>
        <dbReference type="Pfam" id="PF13577"/>
    </source>
</evidence>
<dbReference type="EMBL" id="WUTW01000007">
    <property type="protein sequence ID" value="MXQ67554.1"/>
    <property type="molecule type" value="Genomic_DNA"/>
</dbReference>
<protein>
    <recommendedName>
        <fullName evidence="1">SnoaL-like domain-containing protein</fullName>
    </recommendedName>
</protein>
<dbReference type="InterPro" id="IPR032710">
    <property type="entry name" value="NTF2-like_dom_sf"/>
</dbReference>
<organism evidence="2 3">
    <name type="scientific">Actinomadura rayongensis</name>
    <dbReference type="NCBI Taxonomy" id="1429076"/>
    <lineage>
        <taxon>Bacteria</taxon>
        <taxon>Bacillati</taxon>
        <taxon>Actinomycetota</taxon>
        <taxon>Actinomycetes</taxon>
        <taxon>Streptosporangiales</taxon>
        <taxon>Thermomonosporaceae</taxon>
        <taxon>Actinomadura</taxon>
    </lineage>
</organism>
<dbReference type="SUPFAM" id="SSF54427">
    <property type="entry name" value="NTF2-like"/>
    <property type="match status" value="1"/>
</dbReference>
<feature type="domain" description="SnoaL-like" evidence="1">
    <location>
        <begin position="19"/>
        <end position="146"/>
    </location>
</feature>
<gene>
    <name evidence="2" type="ORF">GQ466_26400</name>
</gene>
<evidence type="ECO:0000313" key="2">
    <source>
        <dbReference type="EMBL" id="MXQ67554.1"/>
    </source>
</evidence>
<name>A0A6I4WKW3_9ACTN</name>
<reference evidence="2 3" key="1">
    <citation type="submission" date="2019-12" db="EMBL/GenBank/DDBJ databases">
        <title>Nocardia macrotermitis sp. nov. and Nocardia aurantia sp. nov., isolated from the gut of the fungus growing-termite Macrotermes natalensis.</title>
        <authorList>
            <person name="Christine B."/>
            <person name="Rene B."/>
        </authorList>
    </citation>
    <scope>NUCLEOTIDE SEQUENCE [LARGE SCALE GENOMIC DNA]</scope>
    <source>
        <strain evidence="2 3">DSM 102126</strain>
    </source>
</reference>
<dbReference type="InterPro" id="IPR037401">
    <property type="entry name" value="SnoaL-like"/>
</dbReference>
<dbReference type="OrthoDB" id="981191at2"/>
<dbReference type="Proteomes" id="UP000431901">
    <property type="component" value="Unassembled WGS sequence"/>
</dbReference>
<comment type="caution">
    <text evidence="2">The sequence shown here is derived from an EMBL/GenBank/DDBJ whole genome shotgun (WGS) entry which is preliminary data.</text>
</comment>
<proteinExistence type="predicted"/>
<accession>A0A6I4WKW3</accession>
<dbReference type="RefSeq" id="WP_161105724.1">
    <property type="nucleotide sequence ID" value="NZ_JBHLYI010000008.1"/>
</dbReference>
<evidence type="ECO:0000313" key="3">
    <source>
        <dbReference type="Proteomes" id="UP000431901"/>
    </source>
</evidence>
<dbReference type="Pfam" id="PF13577">
    <property type="entry name" value="SnoaL_4"/>
    <property type="match status" value="1"/>
</dbReference>
<keyword evidence="3" id="KW-1185">Reference proteome</keyword>
<sequence length="176" mass="19461">MTDDHAPERGAMTLEDRVRRLEDLEQIREVTARYAHATNRGFAGRTIDWDALETVYTEDSEWHSVDMDLHVSGRKSILDVLRKVAPTVDIAMHSFTSPLIDLDGDTATGRWIMPIGSVHGGQLRSVFMDAAFTYQRTAAGWRISRTDVSFALMLVTDAPTAGRVAEPTDTTPGGKA</sequence>
<dbReference type="AlphaFoldDB" id="A0A6I4WKW3"/>
<dbReference type="Gene3D" id="3.10.450.50">
    <property type="match status" value="1"/>
</dbReference>